<name>A0A2T3JWN3_PHOPO</name>
<dbReference type="Pfam" id="PF02625">
    <property type="entry name" value="XdhC_CoxI"/>
    <property type="match status" value="1"/>
</dbReference>
<dbReference type="InterPro" id="IPR003777">
    <property type="entry name" value="XdhC_CoxI"/>
</dbReference>
<organism evidence="4 6">
    <name type="scientific">Photobacterium phosphoreum</name>
    <dbReference type="NCBI Taxonomy" id="659"/>
    <lineage>
        <taxon>Bacteria</taxon>
        <taxon>Pseudomonadati</taxon>
        <taxon>Pseudomonadota</taxon>
        <taxon>Gammaproteobacteria</taxon>
        <taxon>Vibrionales</taxon>
        <taxon>Vibrionaceae</taxon>
        <taxon>Photobacterium</taxon>
    </lineage>
</organism>
<dbReference type="Proteomes" id="UP000241618">
    <property type="component" value="Unassembled WGS sequence"/>
</dbReference>
<accession>A0A2T3JWN3</accession>
<dbReference type="Gene3D" id="3.40.50.720">
    <property type="entry name" value="NAD(P)-binding Rossmann-like Domain"/>
    <property type="match status" value="1"/>
</dbReference>
<dbReference type="AlphaFoldDB" id="A0A2T3JWN3"/>
<evidence type="ECO:0000313" key="3">
    <source>
        <dbReference type="EMBL" id="PSU25707.1"/>
    </source>
</evidence>
<feature type="domain" description="XdhC- CoxI" evidence="1">
    <location>
        <begin position="15"/>
        <end position="68"/>
    </location>
</feature>
<dbReference type="InterPro" id="IPR027051">
    <property type="entry name" value="XdhC_Rossmann_dom"/>
</dbReference>
<evidence type="ECO:0000259" key="2">
    <source>
        <dbReference type="Pfam" id="PF13478"/>
    </source>
</evidence>
<evidence type="ECO:0000313" key="5">
    <source>
        <dbReference type="Proteomes" id="UP000241405"/>
    </source>
</evidence>
<reference evidence="5 6" key="1">
    <citation type="submission" date="2018-03" db="EMBL/GenBank/DDBJ databases">
        <title>Whole genome sequencing of Histamine producing bacteria.</title>
        <authorList>
            <person name="Butler K."/>
        </authorList>
    </citation>
    <scope>NUCLEOTIDE SEQUENCE [LARGE SCALE GENOMIC DNA]</scope>
    <source>
        <strain evidence="4 6">FS-6.1</strain>
        <strain evidence="3 5">FS-6.2</strain>
    </source>
</reference>
<dbReference type="PANTHER" id="PTHR30388:SF4">
    <property type="entry name" value="MOLYBDENUM COFACTOR INSERTION CHAPERONE PAOD"/>
    <property type="match status" value="1"/>
</dbReference>
<dbReference type="Proteomes" id="UP000241405">
    <property type="component" value="Unassembled WGS sequence"/>
</dbReference>
<evidence type="ECO:0000259" key="1">
    <source>
        <dbReference type="Pfam" id="PF02625"/>
    </source>
</evidence>
<dbReference type="RefSeq" id="WP_107189444.1">
    <property type="nucleotide sequence ID" value="NZ_PYMN01000005.1"/>
</dbReference>
<proteinExistence type="predicted"/>
<protein>
    <submittedName>
        <fullName evidence="4">Xanthine dehydrogenase</fullName>
    </submittedName>
</protein>
<evidence type="ECO:0000313" key="6">
    <source>
        <dbReference type="Proteomes" id="UP000241618"/>
    </source>
</evidence>
<dbReference type="PANTHER" id="PTHR30388">
    <property type="entry name" value="ALDEHYDE OXIDOREDUCTASE MOLYBDENUM COFACTOR ASSEMBLY PROTEIN"/>
    <property type="match status" value="1"/>
</dbReference>
<dbReference type="InterPro" id="IPR052698">
    <property type="entry name" value="MoCofactor_Util/Proc"/>
</dbReference>
<dbReference type="EMBL" id="PYMP01000002">
    <property type="protein sequence ID" value="PSU53744.1"/>
    <property type="molecule type" value="Genomic_DNA"/>
</dbReference>
<dbReference type="Pfam" id="PF13478">
    <property type="entry name" value="XdhC_C"/>
    <property type="match status" value="1"/>
</dbReference>
<keyword evidence="5" id="KW-1185">Reference proteome</keyword>
<feature type="domain" description="XdhC Rossmann" evidence="2">
    <location>
        <begin position="165"/>
        <end position="310"/>
    </location>
</feature>
<evidence type="ECO:0000313" key="4">
    <source>
        <dbReference type="EMBL" id="PSU53744.1"/>
    </source>
</evidence>
<comment type="caution">
    <text evidence="4">The sequence shown here is derived from an EMBL/GenBank/DDBJ whole genome shotgun (WGS) entry which is preliminary data.</text>
</comment>
<dbReference type="EMBL" id="PYMO01000006">
    <property type="protein sequence ID" value="PSU25707.1"/>
    <property type="molecule type" value="Genomic_DNA"/>
</dbReference>
<sequence>MNALDKQVLLDCQAWLQQGKPVWLCTILSTYGSAPRPVGSLFATEGHIRSGSVSGGCIEDAFISLIQQHQLDKPMQIFDYGSHLAIDGSRYELPCGGHISLLIEYLQPDADHHWLDEWLTTAMTNNAFVRAVNIELEQRCIATDVDDHPFITPWLTIHYQQHWQLLLLGISQVSEEVARLAVRAGFTVRLCDMRDNYQQNWRWTPIDGGIDVEWCCADAFVERYANDYTAVLALAHDPRVDDLGLMGALESSAFYIGALGSQANSDRRRERLMRIGEYTPQQLSRLHAPIGVAIGSKTPIEIAIAIMAEVIATKNGITCDSWHYRHG</sequence>
<gene>
    <name evidence="4" type="ORF">C9J18_04900</name>
    <name evidence="3" type="ORF">CTM96_08325</name>
</gene>